<evidence type="ECO:0000259" key="1">
    <source>
        <dbReference type="Pfam" id="PF13966"/>
    </source>
</evidence>
<dbReference type="GO" id="GO:0003824">
    <property type="term" value="F:catalytic activity"/>
    <property type="evidence" value="ECO:0007669"/>
    <property type="project" value="InterPro"/>
</dbReference>
<dbReference type="Proteomes" id="UP001237642">
    <property type="component" value="Unassembled WGS sequence"/>
</dbReference>
<feature type="domain" description="Reverse transcriptase zinc-binding" evidence="1">
    <location>
        <begin position="646"/>
        <end position="733"/>
    </location>
</feature>
<comment type="caution">
    <text evidence="2">The sequence shown here is derived from an EMBL/GenBank/DDBJ whole genome shotgun (WGS) entry which is preliminary data.</text>
</comment>
<dbReference type="PANTHER" id="PTHR36617:SF5">
    <property type="entry name" value="OS05G0421675 PROTEIN"/>
    <property type="match status" value="1"/>
</dbReference>
<dbReference type="SUPFAM" id="SSF56219">
    <property type="entry name" value="DNase I-like"/>
    <property type="match status" value="1"/>
</dbReference>
<evidence type="ECO:0000313" key="3">
    <source>
        <dbReference type="Proteomes" id="UP001237642"/>
    </source>
</evidence>
<keyword evidence="3" id="KW-1185">Reference proteome</keyword>
<protein>
    <recommendedName>
        <fullName evidence="1">Reverse transcriptase zinc-binding domain-containing protein</fullName>
    </recommendedName>
</protein>
<dbReference type="PANTHER" id="PTHR36617">
    <property type="entry name" value="PROTEIN, PUTATIVE-RELATED"/>
    <property type="match status" value="1"/>
</dbReference>
<dbReference type="InterPro" id="IPR036691">
    <property type="entry name" value="Endo/exonu/phosph_ase_sf"/>
</dbReference>
<dbReference type="InterPro" id="IPR026960">
    <property type="entry name" value="RVT-Znf"/>
</dbReference>
<sequence length="871" mass="102020">MTKNSICDLDSYGWILQKSKGFSGGLAVAWSKSVFNCKSFAQDWNFIWVQLEVIAGGKLLNLVNVYAPQSPPNKKLLWQLLSEIINCVGDEPLCFVGDFNCIRDPSECMNCIYRRRDSEVFNDFILQNNLFDLDLRDSLFTWFGPKGKKSILDKVLINHPCANWGEWVLKSLNRKTSDHKSLLLRLGHANWGHKPFKSFNGWLQEDSLKALLKVFWDNNKVGSGNLQSLLKKDKEIIKDWSKNFTSDYEKKVKGLEDFLAVEEQKENPSSSIFRLRKDLENLYIFRDDILRQKSRLKWSLKGDRNTRFFHQTIRRRNHSNNIKKLWWNEEWLSSPNLIKNAFLDYFSNFLSAKDQQRIFAMGNLLTVKLSYEDNCWLEKDFSLEEIEWALKQMSNEKTPGPDSFNIGYIKEFWPHIKDKVLECFRGFGNGVPLPRGFNSSFITLIPKVSKKMHLISWKKISLRKEYGGLGISSIQSRKKALLSKWISRWYNERSSKWNQWICAKYHCHIGDSIEEGLLGKNLSHMMSNIFNLSSSNDLRLRLNHSDFRWSLGDGSQILLWFDTWSSSLPLLKLFPRLFSISLWKFSSLKIFITLCKEYGTFSTFLWKRLLREWEKVEVTKLWDSISSEKLDNTPDQLLWIHSGKPFTVKDGYNVLEGTLSVPRWDFYFIWKLRVPPKVQIFLWKVFTNSLPNAQFLKHRIVSDFHSAMCKWCLTHEESVEHLFWDCEIASWAWNFVRKLWGLNFTKNSIWNSFKFCSGQNTKIAWGTIITVTYWTIWLARNSFIFEGMRTSKKVLEFTILHRSRSWCEALNLISNKVNLWRTSNPMGSIIRPNKVSQIGVYNNHRGFCGFIDGSWRKATDQGSSCGVGGYL</sequence>
<dbReference type="AlphaFoldDB" id="A0AAD8ILN8"/>
<organism evidence="2 3">
    <name type="scientific">Heracleum sosnowskyi</name>
    <dbReference type="NCBI Taxonomy" id="360622"/>
    <lineage>
        <taxon>Eukaryota</taxon>
        <taxon>Viridiplantae</taxon>
        <taxon>Streptophyta</taxon>
        <taxon>Embryophyta</taxon>
        <taxon>Tracheophyta</taxon>
        <taxon>Spermatophyta</taxon>
        <taxon>Magnoliopsida</taxon>
        <taxon>eudicotyledons</taxon>
        <taxon>Gunneridae</taxon>
        <taxon>Pentapetalae</taxon>
        <taxon>asterids</taxon>
        <taxon>campanulids</taxon>
        <taxon>Apiales</taxon>
        <taxon>Apiaceae</taxon>
        <taxon>Apioideae</taxon>
        <taxon>apioid superclade</taxon>
        <taxon>Tordylieae</taxon>
        <taxon>Tordyliinae</taxon>
        <taxon>Heracleum</taxon>
    </lineage>
</organism>
<accession>A0AAD8ILN8</accession>
<dbReference type="EMBL" id="JAUIZM010000004">
    <property type="protein sequence ID" value="KAK1388087.1"/>
    <property type="molecule type" value="Genomic_DNA"/>
</dbReference>
<proteinExistence type="predicted"/>
<gene>
    <name evidence="2" type="ORF">POM88_016265</name>
</gene>
<dbReference type="Pfam" id="PF13966">
    <property type="entry name" value="zf-RVT"/>
    <property type="match status" value="1"/>
</dbReference>
<reference evidence="2" key="1">
    <citation type="submission" date="2023-02" db="EMBL/GenBank/DDBJ databases">
        <title>Genome of toxic invasive species Heracleum sosnowskyi carries increased number of genes despite the absence of recent whole-genome duplications.</title>
        <authorList>
            <person name="Schelkunov M."/>
            <person name="Shtratnikova V."/>
            <person name="Makarenko M."/>
            <person name="Klepikova A."/>
            <person name="Omelchenko D."/>
            <person name="Novikova G."/>
            <person name="Obukhova E."/>
            <person name="Bogdanov V."/>
            <person name="Penin A."/>
            <person name="Logacheva M."/>
        </authorList>
    </citation>
    <scope>NUCLEOTIDE SEQUENCE</scope>
    <source>
        <strain evidence="2">Hsosn_3</strain>
        <tissue evidence="2">Leaf</tissue>
    </source>
</reference>
<dbReference type="Gene3D" id="3.60.10.10">
    <property type="entry name" value="Endonuclease/exonuclease/phosphatase"/>
    <property type="match status" value="1"/>
</dbReference>
<reference evidence="2" key="2">
    <citation type="submission" date="2023-05" db="EMBL/GenBank/DDBJ databases">
        <authorList>
            <person name="Schelkunov M.I."/>
        </authorList>
    </citation>
    <scope>NUCLEOTIDE SEQUENCE</scope>
    <source>
        <strain evidence="2">Hsosn_3</strain>
        <tissue evidence="2">Leaf</tissue>
    </source>
</reference>
<evidence type="ECO:0000313" key="2">
    <source>
        <dbReference type="EMBL" id="KAK1388087.1"/>
    </source>
</evidence>
<name>A0AAD8ILN8_9APIA</name>